<dbReference type="InterPro" id="IPR005475">
    <property type="entry name" value="Transketolase-like_Pyr-bd"/>
</dbReference>
<dbReference type="Pfam" id="PF02779">
    <property type="entry name" value="Transket_pyr"/>
    <property type="match status" value="1"/>
</dbReference>
<reference evidence="4" key="1">
    <citation type="submission" date="2018-05" db="EMBL/GenBank/DDBJ databases">
        <authorList>
            <person name="Lanie J.A."/>
            <person name="Ng W.-L."/>
            <person name="Kazmierczak K.M."/>
            <person name="Andrzejewski T.M."/>
            <person name="Davidsen T.M."/>
            <person name="Wayne K.J."/>
            <person name="Tettelin H."/>
            <person name="Glass J.I."/>
            <person name="Rusch D."/>
            <person name="Podicherti R."/>
            <person name="Tsui H.-C.T."/>
            <person name="Winkler M.E."/>
        </authorList>
    </citation>
    <scope>NUCLEOTIDE SEQUENCE</scope>
</reference>
<dbReference type="InterPro" id="IPR029061">
    <property type="entry name" value="THDP-binding"/>
</dbReference>
<accession>A0A382RRG1</accession>
<dbReference type="GO" id="GO:0007584">
    <property type="term" value="P:response to nutrient"/>
    <property type="evidence" value="ECO:0007669"/>
    <property type="project" value="TreeGrafter"/>
</dbReference>
<evidence type="ECO:0000256" key="1">
    <source>
        <dbReference type="ARBA" id="ARBA00001964"/>
    </source>
</evidence>
<name>A0A382RRG1_9ZZZZ</name>
<evidence type="ECO:0000313" key="4">
    <source>
        <dbReference type="EMBL" id="SVC99221.1"/>
    </source>
</evidence>
<organism evidence="4">
    <name type="scientific">marine metagenome</name>
    <dbReference type="NCBI Taxonomy" id="408172"/>
    <lineage>
        <taxon>unclassified sequences</taxon>
        <taxon>metagenomes</taxon>
        <taxon>ecological metagenomes</taxon>
    </lineage>
</organism>
<dbReference type="GO" id="GO:0016491">
    <property type="term" value="F:oxidoreductase activity"/>
    <property type="evidence" value="ECO:0007669"/>
    <property type="project" value="UniProtKB-KW"/>
</dbReference>
<dbReference type="AlphaFoldDB" id="A0A382RRG1"/>
<sequence>MKYKDELIRSMEFLAQDQRTIFIGQSVKFSGNAIFNTLESIDDSKKIETPVFEDVQMGLSTGLALNGFVPITCYPRFDFLICASNQLVNHLDKIEYMSKGTMRPRVIIRTSIGPKIPLDGGPQHTADYTDVFEKMLTNINVVSLEEPEDIFPAYEEALLGDDFHATLLIENG</sequence>
<feature type="non-terminal residue" evidence="4">
    <location>
        <position position="172"/>
    </location>
</feature>
<evidence type="ECO:0000256" key="2">
    <source>
        <dbReference type="ARBA" id="ARBA00023002"/>
    </source>
</evidence>
<dbReference type="Gene3D" id="3.40.50.970">
    <property type="match status" value="1"/>
</dbReference>
<evidence type="ECO:0000259" key="3">
    <source>
        <dbReference type="Pfam" id="PF02779"/>
    </source>
</evidence>
<dbReference type="EMBL" id="UINC01123029">
    <property type="protein sequence ID" value="SVC99221.1"/>
    <property type="molecule type" value="Genomic_DNA"/>
</dbReference>
<comment type="cofactor">
    <cofactor evidence="1">
        <name>thiamine diphosphate</name>
        <dbReference type="ChEBI" id="CHEBI:58937"/>
    </cofactor>
</comment>
<dbReference type="PANTHER" id="PTHR42980">
    <property type="entry name" value="2-OXOISOVALERATE DEHYDROGENASE SUBUNIT BETA-RELATED"/>
    <property type="match status" value="1"/>
</dbReference>
<keyword evidence="2" id="KW-0560">Oxidoreductase</keyword>
<dbReference type="SUPFAM" id="SSF52518">
    <property type="entry name" value="Thiamin diphosphate-binding fold (THDP-binding)"/>
    <property type="match status" value="1"/>
</dbReference>
<feature type="domain" description="Transketolase-like pyrimidine-binding" evidence="3">
    <location>
        <begin position="13"/>
        <end position="162"/>
    </location>
</feature>
<dbReference type="GO" id="GO:0009083">
    <property type="term" value="P:branched-chain amino acid catabolic process"/>
    <property type="evidence" value="ECO:0007669"/>
    <property type="project" value="TreeGrafter"/>
</dbReference>
<protein>
    <recommendedName>
        <fullName evidence="3">Transketolase-like pyrimidine-binding domain-containing protein</fullName>
    </recommendedName>
</protein>
<gene>
    <name evidence="4" type="ORF">METZ01_LOCUS352075</name>
</gene>
<proteinExistence type="predicted"/>
<dbReference type="PANTHER" id="PTHR42980:SF1">
    <property type="entry name" value="2-OXOISOVALERATE DEHYDROGENASE SUBUNIT BETA, MITOCHONDRIAL"/>
    <property type="match status" value="1"/>
</dbReference>